<dbReference type="GO" id="GO:0015293">
    <property type="term" value="F:symporter activity"/>
    <property type="evidence" value="ECO:0007669"/>
    <property type="project" value="UniProtKB-KW"/>
</dbReference>
<comment type="caution">
    <text evidence="10">The sequence shown here is derived from an EMBL/GenBank/DDBJ whole genome shotgun (WGS) entry which is preliminary data.</text>
</comment>
<feature type="compositionally biased region" description="Basic and acidic residues" evidence="7">
    <location>
        <begin position="290"/>
        <end position="308"/>
    </location>
</feature>
<dbReference type="OrthoDB" id="6730379at2759"/>
<evidence type="ECO:0000256" key="2">
    <source>
        <dbReference type="ARBA" id="ARBA00022448"/>
    </source>
</evidence>
<evidence type="ECO:0000313" key="11">
    <source>
        <dbReference type="Proteomes" id="UP000748756"/>
    </source>
</evidence>
<keyword evidence="6 8" id="KW-0472">Membrane</keyword>
<keyword evidence="2" id="KW-0813">Transport</keyword>
<organism evidence="10 11">
    <name type="scientific">Linnemannia schmuckeri</name>
    <dbReference type="NCBI Taxonomy" id="64567"/>
    <lineage>
        <taxon>Eukaryota</taxon>
        <taxon>Fungi</taxon>
        <taxon>Fungi incertae sedis</taxon>
        <taxon>Mucoromycota</taxon>
        <taxon>Mortierellomycotina</taxon>
        <taxon>Mortierellomycetes</taxon>
        <taxon>Mortierellales</taxon>
        <taxon>Mortierellaceae</taxon>
        <taxon>Linnemannia</taxon>
    </lineage>
</organism>
<evidence type="ECO:0000256" key="3">
    <source>
        <dbReference type="ARBA" id="ARBA00022692"/>
    </source>
</evidence>
<dbReference type="PANTHER" id="PTHR11662">
    <property type="entry name" value="SOLUTE CARRIER FAMILY 17"/>
    <property type="match status" value="1"/>
</dbReference>
<sequence length="569" mass="62266">MSLPSPRNASATPAAKTLRCIKIPMRYWILILSGVGLMISYADRSNMAVAIVAIGSEFDYNKAQQGIILASFFFGYIVTPILGGTLSDRYGGKAVLATGALVWTIFTLCTPLAAAMGLTWAVIARIGLGLGEGVAYPAIHSMIGTWIPPCERSKAVASVTAFAYLGSVIALPTSSALVVSSWGWRSIFWLFGTLGLLWSIVWQMFGASDPSSSTWISEKEARWISQQKRLDHIQEHDHEALGRPAATADQIDHDSGGQLDDENEQIRTISSNGEPILYKSLSSIPLEQTISRHSEGSDEPDLRTRSEESLGEGVGRPRDTRTRNLSTSPSPDTGNESSKSMNRWLIFRNRKRAGQLIQTNPPKAPVPWKQLLKRREVWAIIISQLCNSLGFFVMQSWLPTFYLDFYGVDVGKIGYFTVLPSAIQGAMGFFAGYLGDKVIQNWNWSPLMVRRVGQSVGSFGLGVFLLLAVKLARTATVAMILVTIGMAFNGFTMIGASVYQHDFCPEHAGFIFSLGNTAGSLPAIFGVYFVGFLLDGHGANRWDVIWTTVCAFYFAGATAFVVLSTHRRL</sequence>
<dbReference type="InterPro" id="IPR036259">
    <property type="entry name" value="MFS_trans_sf"/>
</dbReference>
<feature type="compositionally biased region" description="Polar residues" evidence="7">
    <location>
        <begin position="323"/>
        <end position="339"/>
    </location>
</feature>
<feature type="transmembrane region" description="Helical" evidence="8">
    <location>
        <begin position="511"/>
        <end position="532"/>
    </location>
</feature>
<evidence type="ECO:0000259" key="9">
    <source>
        <dbReference type="PROSITE" id="PS50850"/>
    </source>
</evidence>
<dbReference type="AlphaFoldDB" id="A0A9P5S5T2"/>
<evidence type="ECO:0000256" key="4">
    <source>
        <dbReference type="ARBA" id="ARBA00022847"/>
    </source>
</evidence>
<feature type="transmembrane region" description="Helical" evidence="8">
    <location>
        <begin position="544"/>
        <end position="563"/>
    </location>
</feature>
<feature type="transmembrane region" description="Helical" evidence="8">
    <location>
        <begin position="455"/>
        <end position="472"/>
    </location>
</feature>
<comment type="subcellular location">
    <subcellularLocation>
        <location evidence="1">Membrane</location>
        <topology evidence="1">Multi-pass membrane protein</topology>
    </subcellularLocation>
</comment>
<dbReference type="InterPro" id="IPR020846">
    <property type="entry name" value="MFS_dom"/>
</dbReference>
<reference evidence="10" key="1">
    <citation type="journal article" date="2020" name="Fungal Divers.">
        <title>Resolving the Mortierellaceae phylogeny through synthesis of multi-gene phylogenetics and phylogenomics.</title>
        <authorList>
            <person name="Vandepol N."/>
            <person name="Liber J."/>
            <person name="Desiro A."/>
            <person name="Na H."/>
            <person name="Kennedy M."/>
            <person name="Barry K."/>
            <person name="Grigoriev I.V."/>
            <person name="Miller A.N."/>
            <person name="O'Donnell K."/>
            <person name="Stajich J.E."/>
            <person name="Bonito G."/>
        </authorList>
    </citation>
    <scope>NUCLEOTIDE SEQUENCE</scope>
    <source>
        <strain evidence="10">NRRL 6426</strain>
    </source>
</reference>
<feature type="transmembrane region" description="Helical" evidence="8">
    <location>
        <begin position="63"/>
        <end position="82"/>
    </location>
</feature>
<dbReference type="InterPro" id="IPR050382">
    <property type="entry name" value="MFS_Na/Anion_cotransporter"/>
</dbReference>
<feature type="transmembrane region" description="Helical" evidence="8">
    <location>
        <begin position="155"/>
        <end position="180"/>
    </location>
</feature>
<dbReference type="Proteomes" id="UP000748756">
    <property type="component" value="Unassembled WGS sequence"/>
</dbReference>
<feature type="transmembrane region" description="Helical" evidence="8">
    <location>
        <begin position="186"/>
        <end position="205"/>
    </location>
</feature>
<keyword evidence="5 8" id="KW-1133">Transmembrane helix</keyword>
<dbReference type="InterPro" id="IPR011701">
    <property type="entry name" value="MFS"/>
</dbReference>
<dbReference type="EMBL" id="JAAAUQ010000050">
    <property type="protein sequence ID" value="KAF9155819.1"/>
    <property type="molecule type" value="Genomic_DNA"/>
</dbReference>
<feature type="transmembrane region" description="Helical" evidence="8">
    <location>
        <begin position="413"/>
        <end position="434"/>
    </location>
</feature>
<feature type="transmembrane region" description="Helical" evidence="8">
    <location>
        <begin position="122"/>
        <end position="143"/>
    </location>
</feature>
<keyword evidence="4" id="KW-0769">Symport</keyword>
<feature type="transmembrane region" description="Helical" evidence="8">
    <location>
        <begin position="478"/>
        <end position="499"/>
    </location>
</feature>
<gene>
    <name evidence="10" type="ORF">BG015_008528</name>
</gene>
<feature type="domain" description="Major facilitator superfamily (MFS) profile" evidence="9">
    <location>
        <begin position="29"/>
        <end position="569"/>
    </location>
</feature>
<keyword evidence="11" id="KW-1185">Reference proteome</keyword>
<dbReference type="Gene3D" id="1.20.1250.20">
    <property type="entry name" value="MFS general substrate transporter like domains"/>
    <property type="match status" value="2"/>
</dbReference>
<evidence type="ECO:0000256" key="5">
    <source>
        <dbReference type="ARBA" id="ARBA00022989"/>
    </source>
</evidence>
<dbReference type="GO" id="GO:0016020">
    <property type="term" value="C:membrane"/>
    <property type="evidence" value="ECO:0007669"/>
    <property type="project" value="UniProtKB-SubCell"/>
</dbReference>
<name>A0A9P5S5T2_9FUNG</name>
<dbReference type="SUPFAM" id="SSF103473">
    <property type="entry name" value="MFS general substrate transporter"/>
    <property type="match status" value="1"/>
</dbReference>
<feature type="transmembrane region" description="Helical" evidence="8">
    <location>
        <begin position="94"/>
        <end position="116"/>
    </location>
</feature>
<keyword evidence="3 8" id="KW-0812">Transmembrane</keyword>
<feature type="transmembrane region" description="Helical" evidence="8">
    <location>
        <begin position="25"/>
        <end position="43"/>
    </location>
</feature>
<dbReference type="PROSITE" id="PS50850">
    <property type="entry name" value="MFS"/>
    <property type="match status" value="1"/>
</dbReference>
<evidence type="ECO:0000256" key="7">
    <source>
        <dbReference type="SAM" id="MobiDB-lite"/>
    </source>
</evidence>
<accession>A0A9P5S5T2</accession>
<proteinExistence type="predicted"/>
<evidence type="ECO:0000256" key="8">
    <source>
        <dbReference type="SAM" id="Phobius"/>
    </source>
</evidence>
<protein>
    <recommendedName>
        <fullName evidence="9">Major facilitator superfamily (MFS) profile domain-containing protein</fullName>
    </recommendedName>
</protein>
<feature type="transmembrane region" description="Helical" evidence="8">
    <location>
        <begin position="377"/>
        <end position="398"/>
    </location>
</feature>
<evidence type="ECO:0000256" key="1">
    <source>
        <dbReference type="ARBA" id="ARBA00004141"/>
    </source>
</evidence>
<dbReference type="Pfam" id="PF07690">
    <property type="entry name" value="MFS_1"/>
    <property type="match status" value="1"/>
</dbReference>
<feature type="region of interest" description="Disordered" evidence="7">
    <location>
        <begin position="290"/>
        <end position="339"/>
    </location>
</feature>
<dbReference type="FunFam" id="1.20.1250.20:FF:000003">
    <property type="entry name" value="Solute carrier family 17 member 3"/>
    <property type="match status" value="1"/>
</dbReference>
<dbReference type="FunFam" id="1.20.1250.20:FF:000423">
    <property type="entry name" value="Putative inorganic phosphate cotransporter-like Protein"/>
    <property type="match status" value="1"/>
</dbReference>
<evidence type="ECO:0000256" key="6">
    <source>
        <dbReference type="ARBA" id="ARBA00023136"/>
    </source>
</evidence>
<evidence type="ECO:0000313" key="10">
    <source>
        <dbReference type="EMBL" id="KAF9155819.1"/>
    </source>
</evidence>
<dbReference type="PANTHER" id="PTHR11662:SF399">
    <property type="entry name" value="FI19708P1-RELATED"/>
    <property type="match status" value="1"/>
</dbReference>